<accession>A0ABS8X9N3</accession>
<protein>
    <submittedName>
        <fullName evidence="2">Uncharacterized protein</fullName>
    </submittedName>
</protein>
<dbReference type="EMBL" id="JAJTND010000005">
    <property type="protein sequence ID" value="MCE3533653.1"/>
    <property type="molecule type" value="Genomic_DNA"/>
</dbReference>
<dbReference type="Proteomes" id="UP001320170">
    <property type="component" value="Unassembled WGS sequence"/>
</dbReference>
<gene>
    <name evidence="2" type="ORF">LXO92_14870</name>
</gene>
<keyword evidence="1" id="KW-0472">Membrane</keyword>
<dbReference type="RefSeq" id="WP_182350306.1">
    <property type="nucleotide sequence ID" value="NZ_JAJSPM010000009.1"/>
</dbReference>
<proteinExistence type="predicted"/>
<evidence type="ECO:0000313" key="3">
    <source>
        <dbReference type="Proteomes" id="UP001320170"/>
    </source>
</evidence>
<keyword evidence="1" id="KW-1133">Transmembrane helix</keyword>
<evidence type="ECO:0000256" key="1">
    <source>
        <dbReference type="SAM" id="Phobius"/>
    </source>
</evidence>
<keyword evidence="1" id="KW-0812">Transmembrane</keyword>
<comment type="caution">
    <text evidence="2">The sequence shown here is derived from an EMBL/GenBank/DDBJ whole genome shotgun (WGS) entry which is preliminary data.</text>
</comment>
<feature type="transmembrane region" description="Helical" evidence="1">
    <location>
        <begin position="104"/>
        <end position="126"/>
    </location>
</feature>
<keyword evidence="3" id="KW-1185">Reference proteome</keyword>
<name>A0ABS8X9N3_9GAMM</name>
<organism evidence="2 3">
    <name type="scientific">Legionella resiliens</name>
    <dbReference type="NCBI Taxonomy" id="2905958"/>
    <lineage>
        <taxon>Bacteria</taxon>
        <taxon>Pseudomonadati</taxon>
        <taxon>Pseudomonadota</taxon>
        <taxon>Gammaproteobacteria</taxon>
        <taxon>Legionellales</taxon>
        <taxon>Legionellaceae</taxon>
        <taxon>Legionella</taxon>
    </lineage>
</organism>
<feature type="transmembrane region" description="Helical" evidence="1">
    <location>
        <begin position="171"/>
        <end position="191"/>
    </location>
</feature>
<evidence type="ECO:0000313" key="2">
    <source>
        <dbReference type="EMBL" id="MCE3533653.1"/>
    </source>
</evidence>
<reference evidence="2 3" key="1">
    <citation type="journal article" date="2024" name="Pathogens">
        <title>Characterization of a Novel Species of Legionella Isolated from a Healthcare Facility: Legionella resiliens sp. nov.</title>
        <authorList>
            <person name="Cristino S."/>
            <person name="Pascale M.R."/>
            <person name="Marino F."/>
            <person name="Derelitto C."/>
            <person name="Salaris S."/>
            <person name="Orsini M."/>
            <person name="Squarzoni S."/>
            <person name="Grottola A."/>
            <person name="Girolamini L."/>
        </authorList>
    </citation>
    <scope>NUCLEOTIDE SEQUENCE [LARGE SCALE GENOMIC DNA]</scope>
    <source>
        <strain evidence="2 3">8cVS16</strain>
    </source>
</reference>
<sequence>MMIKTKIIKNDSLLKIYGTHYSSLAHNRSDLEYFKSSKVRIFFRDSEENMLAGFCINSGPNYRTFLPLNPSQLQKLYSDYNFDQKKPHEITCLWIEKTSQHASWVVFLYFILFLDVLRLPMGPIIFGTHGKNINNFFSLPFPRIIFYEKLFVLTKGEECDFWIRKGSKLQFLKGFIVLATIRLFMGNKTLARFRLWLDKKKSN</sequence>